<feature type="domain" description="HTH cro/C1-type" evidence="1">
    <location>
        <begin position="17"/>
        <end position="71"/>
    </location>
</feature>
<evidence type="ECO:0000313" key="3">
    <source>
        <dbReference type="Proteomes" id="UP001177769"/>
    </source>
</evidence>
<dbReference type="Pfam" id="PF17765">
    <property type="entry name" value="MLTR_LBD"/>
    <property type="match status" value="1"/>
</dbReference>
<proteinExistence type="predicted"/>
<dbReference type="Gene3D" id="3.30.450.180">
    <property type="match status" value="1"/>
</dbReference>
<dbReference type="PANTHER" id="PTHR35010:SF4">
    <property type="entry name" value="BLL5781 PROTEIN"/>
    <property type="match status" value="1"/>
</dbReference>
<protein>
    <submittedName>
        <fullName evidence="2">Helix-turn-helix transcriptional regulator</fullName>
    </submittedName>
</protein>
<dbReference type="InterPro" id="IPR001387">
    <property type="entry name" value="Cro/C1-type_HTH"/>
</dbReference>
<name>A0AA95NHK2_9BURK</name>
<dbReference type="Pfam" id="PF01381">
    <property type="entry name" value="HTH_3"/>
    <property type="match status" value="1"/>
</dbReference>
<dbReference type="GO" id="GO:0003677">
    <property type="term" value="F:DNA binding"/>
    <property type="evidence" value="ECO:0007669"/>
    <property type="project" value="InterPro"/>
</dbReference>
<dbReference type="PROSITE" id="PS50943">
    <property type="entry name" value="HTH_CROC1"/>
    <property type="match status" value="1"/>
</dbReference>
<dbReference type="CDD" id="cd00093">
    <property type="entry name" value="HTH_XRE"/>
    <property type="match status" value="1"/>
</dbReference>
<organism evidence="2 3">
    <name type="scientific">Paucibacter sediminis</name>
    <dbReference type="NCBI Taxonomy" id="3019553"/>
    <lineage>
        <taxon>Bacteria</taxon>
        <taxon>Pseudomonadati</taxon>
        <taxon>Pseudomonadota</taxon>
        <taxon>Betaproteobacteria</taxon>
        <taxon>Burkholderiales</taxon>
        <taxon>Sphaerotilaceae</taxon>
        <taxon>Roseateles</taxon>
    </lineage>
</organism>
<evidence type="ECO:0000313" key="2">
    <source>
        <dbReference type="EMBL" id="WIT14260.1"/>
    </source>
</evidence>
<dbReference type="RefSeq" id="WP_285235388.1">
    <property type="nucleotide sequence ID" value="NZ_CP116346.1"/>
</dbReference>
<dbReference type="InterPro" id="IPR010982">
    <property type="entry name" value="Lambda_DNA-bd_dom_sf"/>
</dbReference>
<dbReference type="EMBL" id="CP116346">
    <property type="protein sequence ID" value="WIT14260.1"/>
    <property type="molecule type" value="Genomic_DNA"/>
</dbReference>
<evidence type="ECO:0000259" key="1">
    <source>
        <dbReference type="PROSITE" id="PS50943"/>
    </source>
</evidence>
<gene>
    <name evidence="2" type="ORF">PFX98_11740</name>
</gene>
<dbReference type="InterPro" id="IPR041413">
    <property type="entry name" value="MLTR_LBD"/>
</dbReference>
<dbReference type="Gene3D" id="1.10.260.40">
    <property type="entry name" value="lambda repressor-like DNA-binding domains"/>
    <property type="match status" value="1"/>
</dbReference>
<reference evidence="2" key="1">
    <citation type="submission" date="2023-01" db="EMBL/GenBank/DDBJ databases">
        <title>Whole genome sequence of Paucibacter sp. S2-9 isolated from pond sediment.</title>
        <authorList>
            <person name="Jung J.Y."/>
        </authorList>
    </citation>
    <scope>NUCLEOTIDE SEQUENCE</scope>
    <source>
        <strain evidence="2">S2-9</strain>
    </source>
</reference>
<keyword evidence="3" id="KW-1185">Reference proteome</keyword>
<dbReference type="KEGG" id="pais:PFX98_11740"/>
<accession>A0AA95NHK2</accession>
<dbReference type="Proteomes" id="UP001177769">
    <property type="component" value="Chromosome"/>
</dbReference>
<sequence>MQTQQQAQQLVEPSALLRSWRSKRRLSQMELALEVGVSPRHLSFVETGRARPSAELLLALAARLDMPLRERNHLLLAHGHAPRYSQQPLQAQDMQPVRAALQRLLDAHQPYPGVVLDRHWNVVLANRAALDLTALLPPELRAAPPQPQPLNIMRASLHPQGMARFTSNFADWGGYLVEALHRAVLESGDAELLALEREVSAYPNVQALPAAAAPAAPALLVPCQLELPIGRLSLFTTLTSFGTPRDVTLQELCVELFYPADDETERLLRG</sequence>
<dbReference type="SMART" id="SM00530">
    <property type="entry name" value="HTH_XRE"/>
    <property type="match status" value="1"/>
</dbReference>
<dbReference type="PANTHER" id="PTHR35010">
    <property type="entry name" value="BLL4672 PROTEIN-RELATED"/>
    <property type="match status" value="1"/>
</dbReference>
<dbReference type="SUPFAM" id="SSF47413">
    <property type="entry name" value="lambda repressor-like DNA-binding domains"/>
    <property type="match status" value="1"/>
</dbReference>
<dbReference type="AlphaFoldDB" id="A0AA95NHK2"/>